<dbReference type="InterPro" id="IPR000836">
    <property type="entry name" value="PRTase_dom"/>
</dbReference>
<dbReference type="RefSeq" id="XP_003040006.1">
    <property type="nucleotide sequence ID" value="XM_003039960.1"/>
</dbReference>
<dbReference type="Pfam" id="PF14681">
    <property type="entry name" value="UPRTase"/>
    <property type="match status" value="1"/>
</dbReference>
<dbReference type="InterPro" id="IPR029057">
    <property type="entry name" value="PRTase-like"/>
</dbReference>
<organism evidence="2 3">
    <name type="scientific">Fusarium vanettenii (strain ATCC MYA-4622 / CBS 123669 / FGSC 9596 / NRRL 45880 / 77-13-4)</name>
    <name type="common">Fusarium solani subsp. pisi</name>
    <dbReference type="NCBI Taxonomy" id="660122"/>
    <lineage>
        <taxon>Eukaryota</taxon>
        <taxon>Fungi</taxon>
        <taxon>Dikarya</taxon>
        <taxon>Ascomycota</taxon>
        <taxon>Pezizomycotina</taxon>
        <taxon>Sordariomycetes</taxon>
        <taxon>Hypocreomycetidae</taxon>
        <taxon>Hypocreales</taxon>
        <taxon>Nectriaceae</taxon>
        <taxon>Fusarium</taxon>
        <taxon>Fusarium solani species complex</taxon>
        <taxon>Fusarium vanettenii</taxon>
    </lineage>
</organism>
<dbReference type="Pfam" id="PF13207">
    <property type="entry name" value="AAA_17"/>
    <property type="match status" value="1"/>
</dbReference>
<dbReference type="GeneID" id="9677531"/>
<dbReference type="OrthoDB" id="5416609at2759"/>
<evidence type="ECO:0000313" key="3">
    <source>
        <dbReference type="Proteomes" id="UP000005206"/>
    </source>
</evidence>
<dbReference type="Pfam" id="PF12710">
    <property type="entry name" value="HAD"/>
    <property type="match status" value="1"/>
</dbReference>
<gene>
    <name evidence="2" type="ORF">NECHADRAFT_96668</name>
</gene>
<dbReference type="OMA" id="GHFMFWP"/>
<dbReference type="CDD" id="cd06223">
    <property type="entry name" value="PRTases_typeI"/>
    <property type="match status" value="1"/>
</dbReference>
<dbReference type="VEuPathDB" id="FungiDB:NECHADRAFT_96668"/>
<dbReference type="AlphaFoldDB" id="C7ZP62"/>
<protein>
    <recommendedName>
        <fullName evidence="1">Phosphoribosyltransferase domain-containing protein</fullName>
    </recommendedName>
</protein>
<proteinExistence type="predicted"/>
<dbReference type="InterPro" id="IPR027417">
    <property type="entry name" value="P-loop_NTPase"/>
</dbReference>
<evidence type="ECO:0000313" key="2">
    <source>
        <dbReference type="EMBL" id="EEU34293.1"/>
    </source>
</evidence>
<feature type="domain" description="Phosphoribosyltransferase" evidence="1">
    <location>
        <begin position="506"/>
        <end position="702"/>
    </location>
</feature>
<dbReference type="HOGENOM" id="CLU_012235_1_0_1"/>
<dbReference type="EMBL" id="GG698970">
    <property type="protein sequence ID" value="EEU34293.1"/>
    <property type="molecule type" value="Genomic_DNA"/>
</dbReference>
<keyword evidence="3" id="KW-1185">Reference proteome</keyword>
<accession>C7ZP62</accession>
<dbReference type="STRING" id="660122.C7ZP62"/>
<dbReference type="Gene3D" id="3.40.50.2020">
    <property type="match status" value="1"/>
</dbReference>
<dbReference type="eggNOG" id="ENOG502SH5I">
    <property type="taxonomic scope" value="Eukaryota"/>
</dbReference>
<dbReference type="Proteomes" id="UP000005206">
    <property type="component" value="Chromosome 10"/>
</dbReference>
<reference evidence="2 3" key="1">
    <citation type="journal article" date="2009" name="PLoS Genet.">
        <title>The genome of Nectria haematococca: contribution of supernumerary chromosomes to gene expansion.</title>
        <authorList>
            <person name="Coleman J.J."/>
            <person name="Rounsley S.D."/>
            <person name="Rodriguez-Carres M."/>
            <person name="Kuo A."/>
            <person name="Wasmann C.C."/>
            <person name="Grimwood J."/>
            <person name="Schmutz J."/>
            <person name="Taga M."/>
            <person name="White G.J."/>
            <person name="Zhou S."/>
            <person name="Schwartz D.C."/>
            <person name="Freitag M."/>
            <person name="Ma L.J."/>
            <person name="Danchin E.G."/>
            <person name="Henrissat B."/>
            <person name="Coutinho P.M."/>
            <person name="Nelson D.R."/>
            <person name="Straney D."/>
            <person name="Napoli C.A."/>
            <person name="Barker B.M."/>
            <person name="Gribskov M."/>
            <person name="Rep M."/>
            <person name="Kroken S."/>
            <person name="Molnar I."/>
            <person name="Rensing C."/>
            <person name="Kennell J.C."/>
            <person name="Zamora J."/>
            <person name="Farman M.L."/>
            <person name="Selker E.U."/>
            <person name="Salamov A."/>
            <person name="Shapiro H."/>
            <person name="Pangilinan J."/>
            <person name="Lindquist E."/>
            <person name="Lamers C."/>
            <person name="Grigoriev I.V."/>
            <person name="Geiser D.M."/>
            <person name="Covert S.F."/>
            <person name="Temporini E."/>
            <person name="Vanetten H.D."/>
        </authorList>
    </citation>
    <scope>NUCLEOTIDE SEQUENCE [LARGE SCALE GENOMIC DNA]</scope>
    <source>
        <strain evidence="3">ATCC MYA-4622 / CBS 123669 / FGSC 9596 / NRRL 45880 / 77-13-4</strain>
    </source>
</reference>
<dbReference type="SUPFAM" id="SSF52540">
    <property type="entry name" value="P-loop containing nucleoside triphosphate hydrolases"/>
    <property type="match status" value="1"/>
</dbReference>
<sequence>MAQELLRLALSSEHVGITMDACRLEMETPVSRMREVHRSVREDNRRLVSEGRSSDKPIVIGVYGISGSGKTFVMNDLKSCLSAYNFDFYEESEMIASLVPGGLEAFQALDEQQKMRWRAQAIDKIKNDALQNGTMAIVTGHFMFWSEGQTAGQSVYTPSNLDVFTHIVYLATPAEHIFQRRLDDRLRDRPLTSVEHLRKWQEAEVIGLRHLCPPHGILFHVLTNPVSMCSQVRAAVGFFCKDKFELPTYYNNRLDRVDRFLTVRDKNSQLRTALVLDADKTLAPMDTGALFWQNLDRILPRSSSLCPLQELFCGPLGYTDKAFHQATLLYEGAADDEEFENLCETVASSVVMYPEFVSLLRAAAEHKHIYSVVVTCGLARVWDKVLRKEGLSGSVMVLGGGRSSDGLVVSPTTKAEVVVKLRKEWNLYTWADEDIVVVGEEQARSSSMDAVLARALEDEQFKARQALLPSHVSPRLDQTKLPLVHLDVPDFLESVLRHRFEVLHATEKCAAKLLMSPMRDASVSGPPLRAAHQRVGLYLANEFVSQLIGVEEYPIPHVQGHQSNGYRLRHEQQTSIVALMRGGEPMACGVSEAFPTAMFIHAASASDIKDHHLKNQRTVILVDSVVNSGKSITEFVMRIRNSHPSIRIVVVAGVVQAEVVAKSHDWHRRMWCFGISLVALRLSENKFTGTKSTDTGNRLFNTTHLAQLGFFQTCRRGRCLDWLV</sequence>
<dbReference type="SUPFAM" id="SSF53271">
    <property type="entry name" value="PRTase-like"/>
    <property type="match status" value="1"/>
</dbReference>
<dbReference type="Gene3D" id="3.40.50.1000">
    <property type="entry name" value="HAD superfamily/HAD-like"/>
    <property type="match status" value="1"/>
</dbReference>
<dbReference type="Gene3D" id="3.40.50.300">
    <property type="entry name" value="P-loop containing nucleotide triphosphate hydrolases"/>
    <property type="match status" value="1"/>
</dbReference>
<dbReference type="InterPro" id="IPR023214">
    <property type="entry name" value="HAD_sf"/>
</dbReference>
<evidence type="ECO:0000259" key="1">
    <source>
        <dbReference type="Pfam" id="PF14681"/>
    </source>
</evidence>
<dbReference type="KEGG" id="nhe:NECHADRAFT_96668"/>
<dbReference type="InParanoid" id="C7ZP62"/>
<name>C7ZP62_FUSV7</name>